<protein>
    <submittedName>
        <fullName evidence="8">Cytochrome c biogenesis protein DipZ</fullName>
    </submittedName>
</protein>
<evidence type="ECO:0000256" key="1">
    <source>
        <dbReference type="ARBA" id="ARBA00004651"/>
    </source>
</evidence>
<evidence type="ECO:0000256" key="4">
    <source>
        <dbReference type="ARBA" id="ARBA00022989"/>
    </source>
</evidence>
<feature type="transmembrane region" description="Helical" evidence="6">
    <location>
        <begin position="79"/>
        <end position="100"/>
    </location>
</feature>
<comment type="caution">
    <text evidence="8">The sequence shown here is derived from an EMBL/GenBank/DDBJ whole genome shotgun (WGS) entry which is preliminary data.</text>
</comment>
<dbReference type="Proteomes" id="UP001501074">
    <property type="component" value="Unassembled WGS sequence"/>
</dbReference>
<sequence length="566" mass="59610">MITLISIGLVGGLITGVSPCILPMLPILFFAGGAGTADDEAKKPKQRPLKIILGLIASFTVFTLAGSVILSALGLPQTFLRWAGVIVLAAVGIGLLFPKVEELLQRPFNRMPKIQGKMHGNPFIFGLTLGTLYVPCAGPVLAAITVAGATGSVGAETVALTLAFATGAAIPLLVFATAGDRIRDRLAAYRSRAATFRIVGGTSMVVLAVALALGATDALQRAVPDYTGNLQNTIAESDAVKGVLSGLSDAGNSELSQCTPGATQLESCGTAPDITGITKWLNTPAGSGVKLESLRGHPVLIDFWAYSCINCQRSLPHVVAWDKAYREAGLRVIGIHAPEFAFEKSAGNVAGAAKKMGITYPVALDNSLSTWTNYRNRYWPAEYLIDASGTVRNIKFGEGDYGATETMIRQLLTAANPGVSLPAASNLPDTRPTTADITPETYFAYSRSTNYQGEKSLTPVTAAPFTLPATQNQDTYSLGGTWTISTQYVEAVRDSRLRLAYRAKNVYMVLGGTGTLRIDVPGQATRTVEVTGAPTLYPILANAQQQAGQVTVTAGEGVRLYTATFG</sequence>
<keyword evidence="3 6" id="KW-0812">Transmembrane</keyword>
<dbReference type="PANTHER" id="PTHR42852:SF13">
    <property type="entry name" value="PROTEIN DIPZ"/>
    <property type="match status" value="1"/>
</dbReference>
<keyword evidence="2" id="KW-1003">Cell membrane</keyword>
<keyword evidence="4 6" id="KW-1133">Transmembrane helix</keyword>
<feature type="transmembrane region" description="Helical" evidence="6">
    <location>
        <begin position="51"/>
        <end position="73"/>
    </location>
</feature>
<keyword evidence="9" id="KW-1185">Reference proteome</keyword>
<dbReference type="Pfam" id="PF17991">
    <property type="entry name" value="Thioredoxin_10"/>
    <property type="match status" value="1"/>
</dbReference>
<evidence type="ECO:0000256" key="2">
    <source>
        <dbReference type="ARBA" id="ARBA00022475"/>
    </source>
</evidence>
<dbReference type="EMBL" id="BAAAZO010000012">
    <property type="protein sequence ID" value="GAA3635352.1"/>
    <property type="molecule type" value="Genomic_DNA"/>
</dbReference>
<dbReference type="Gene3D" id="2.60.120.260">
    <property type="entry name" value="Galactose-binding domain-like"/>
    <property type="match status" value="1"/>
</dbReference>
<dbReference type="Pfam" id="PF00578">
    <property type="entry name" value="AhpC-TSA"/>
    <property type="match status" value="1"/>
</dbReference>
<feature type="transmembrane region" description="Helical" evidence="6">
    <location>
        <begin position="121"/>
        <end position="146"/>
    </location>
</feature>
<dbReference type="Pfam" id="PF02683">
    <property type="entry name" value="DsbD_TM"/>
    <property type="match status" value="1"/>
</dbReference>
<evidence type="ECO:0000313" key="8">
    <source>
        <dbReference type="EMBL" id="GAA3635352.1"/>
    </source>
</evidence>
<feature type="transmembrane region" description="Helical" evidence="6">
    <location>
        <begin position="196"/>
        <end position="215"/>
    </location>
</feature>
<evidence type="ECO:0000259" key="7">
    <source>
        <dbReference type="PROSITE" id="PS51352"/>
    </source>
</evidence>
<dbReference type="InterPro" id="IPR003834">
    <property type="entry name" value="Cyt_c_assmbl_TM_dom"/>
</dbReference>
<dbReference type="PROSITE" id="PS51352">
    <property type="entry name" value="THIOREDOXIN_2"/>
    <property type="match status" value="1"/>
</dbReference>
<proteinExistence type="predicted"/>
<dbReference type="InterPro" id="IPR000866">
    <property type="entry name" value="AhpC/TSA"/>
</dbReference>
<feature type="transmembrane region" description="Helical" evidence="6">
    <location>
        <begin position="6"/>
        <end position="30"/>
    </location>
</feature>
<feature type="transmembrane region" description="Helical" evidence="6">
    <location>
        <begin position="158"/>
        <end position="176"/>
    </location>
</feature>
<dbReference type="PANTHER" id="PTHR42852">
    <property type="entry name" value="THIOL:DISULFIDE INTERCHANGE PROTEIN DSBE"/>
    <property type="match status" value="1"/>
</dbReference>
<dbReference type="InterPro" id="IPR050553">
    <property type="entry name" value="Thioredoxin_ResA/DsbE_sf"/>
</dbReference>
<dbReference type="Gene3D" id="3.40.30.10">
    <property type="entry name" value="Glutaredoxin"/>
    <property type="match status" value="1"/>
</dbReference>
<feature type="domain" description="Thioredoxin" evidence="7">
    <location>
        <begin position="265"/>
        <end position="413"/>
    </location>
</feature>
<dbReference type="InterPro" id="IPR041017">
    <property type="entry name" value="Thioredoxin_10"/>
</dbReference>
<evidence type="ECO:0000256" key="6">
    <source>
        <dbReference type="SAM" id="Phobius"/>
    </source>
</evidence>
<keyword evidence="5 6" id="KW-0472">Membrane</keyword>
<dbReference type="InterPro" id="IPR013766">
    <property type="entry name" value="Thioredoxin_domain"/>
</dbReference>
<dbReference type="InterPro" id="IPR036249">
    <property type="entry name" value="Thioredoxin-like_sf"/>
</dbReference>
<evidence type="ECO:0000313" key="9">
    <source>
        <dbReference type="Proteomes" id="UP001501074"/>
    </source>
</evidence>
<evidence type="ECO:0000256" key="3">
    <source>
        <dbReference type="ARBA" id="ARBA00022692"/>
    </source>
</evidence>
<dbReference type="SUPFAM" id="SSF52833">
    <property type="entry name" value="Thioredoxin-like"/>
    <property type="match status" value="1"/>
</dbReference>
<organism evidence="8 9">
    <name type="scientific">Kineosporia mesophila</name>
    <dbReference type="NCBI Taxonomy" id="566012"/>
    <lineage>
        <taxon>Bacteria</taxon>
        <taxon>Bacillati</taxon>
        <taxon>Actinomycetota</taxon>
        <taxon>Actinomycetes</taxon>
        <taxon>Kineosporiales</taxon>
        <taxon>Kineosporiaceae</taxon>
        <taxon>Kineosporia</taxon>
    </lineage>
</organism>
<evidence type="ECO:0000256" key="5">
    <source>
        <dbReference type="ARBA" id="ARBA00023136"/>
    </source>
</evidence>
<name>A0ABP7AMD6_9ACTN</name>
<accession>A0ABP7AMD6</accession>
<reference evidence="9" key="1">
    <citation type="journal article" date="2019" name="Int. J. Syst. Evol. Microbiol.">
        <title>The Global Catalogue of Microorganisms (GCM) 10K type strain sequencing project: providing services to taxonomists for standard genome sequencing and annotation.</title>
        <authorList>
            <consortium name="The Broad Institute Genomics Platform"/>
            <consortium name="The Broad Institute Genome Sequencing Center for Infectious Disease"/>
            <person name="Wu L."/>
            <person name="Ma J."/>
        </authorList>
    </citation>
    <scope>NUCLEOTIDE SEQUENCE [LARGE SCALE GENOMIC DNA]</scope>
    <source>
        <strain evidence="9">JCM 16902</strain>
    </source>
</reference>
<gene>
    <name evidence="8" type="ORF">GCM10022223_62230</name>
</gene>
<comment type="subcellular location">
    <subcellularLocation>
        <location evidence="1">Cell membrane</location>
        <topology evidence="1">Multi-pass membrane protein</topology>
    </subcellularLocation>
</comment>
<dbReference type="RefSeq" id="WP_231487936.1">
    <property type="nucleotide sequence ID" value="NZ_BAAAZO010000012.1"/>
</dbReference>